<feature type="domain" description="N-acetyltransferase" evidence="1">
    <location>
        <begin position="2"/>
        <end position="187"/>
    </location>
</feature>
<dbReference type="InterPro" id="IPR016181">
    <property type="entry name" value="Acyl_CoA_acyltransferase"/>
</dbReference>
<dbReference type="InterPro" id="IPR000182">
    <property type="entry name" value="GNAT_dom"/>
</dbReference>
<gene>
    <name evidence="2" type="ORF">HALLA_01550</name>
</gene>
<reference evidence="2 3" key="1">
    <citation type="submission" date="2014-01" db="EMBL/GenBank/DDBJ databases">
        <authorList>
            <consortium name="DOE Joint Genome Institute"/>
            <person name="Anderson I."/>
            <person name="Huntemann M."/>
            <person name="Han J."/>
            <person name="Chen A."/>
            <person name="Kyrpides N."/>
            <person name="Mavromatis K."/>
            <person name="Markowitz V."/>
            <person name="Palaniappan K."/>
            <person name="Ivanova N."/>
            <person name="Schaumberg A."/>
            <person name="Pati A."/>
            <person name="Liolios K."/>
            <person name="Nordberg H.P."/>
            <person name="Cantor M.N."/>
            <person name="Hua S.X."/>
            <person name="Woyke T."/>
        </authorList>
    </citation>
    <scope>NUCLEOTIDE SEQUENCE [LARGE SCALE GENOMIC DNA]</scope>
    <source>
        <strain evidence="2 3">XH-48</strain>
        <plasmid evidence="3">2</plasmid>
    </source>
</reference>
<dbReference type="GO" id="GO:0016747">
    <property type="term" value="F:acyltransferase activity, transferring groups other than amino-acyl groups"/>
    <property type="evidence" value="ECO:0007669"/>
    <property type="project" value="InterPro"/>
</dbReference>
<evidence type="ECO:0000259" key="1">
    <source>
        <dbReference type="PROSITE" id="PS51186"/>
    </source>
</evidence>
<proteinExistence type="predicted"/>
<name>W0JXI3_9EURY</name>
<evidence type="ECO:0000313" key="3">
    <source>
        <dbReference type="Proteomes" id="UP000019024"/>
    </source>
</evidence>
<accession>W0JXI3</accession>
<dbReference type="PROSITE" id="PS51186">
    <property type="entry name" value="GNAT"/>
    <property type="match status" value="1"/>
</dbReference>
<dbReference type="Proteomes" id="UP000019024">
    <property type="component" value="Plasmid unnamed2"/>
</dbReference>
<dbReference type="AlphaFoldDB" id="W0JXI3"/>
<sequence length="187" mass="20258">MVTIRRARPEDAHPLSQLLEANTKENLTAEEREEGYITGGGPPEDALAAMAEDPGFAVTADGNEVIGCIGASTFDQHEGQSVVETMADACSEADFRGESLSAYRTFLYGPAIVAQDYRGRGVLSDMFETLVETVAEEFEVGLAWVANENQASYAAHTDGLGMTPITEFEFNDDQYTVVAFLVSERES</sequence>
<dbReference type="OrthoDB" id="373730at2157"/>
<geneLocation type="plasmid" evidence="2">
    <name>unnamed</name>
</geneLocation>
<evidence type="ECO:0000313" key="2">
    <source>
        <dbReference type="EMBL" id="AHG02012.1"/>
    </source>
</evidence>
<dbReference type="KEGG" id="hlr:HALLA_01550"/>
<dbReference type="SUPFAM" id="SSF55729">
    <property type="entry name" value="Acyl-CoA N-acyltransferases (Nat)"/>
    <property type="match status" value="1"/>
</dbReference>
<dbReference type="Gene3D" id="3.40.630.30">
    <property type="match status" value="1"/>
</dbReference>
<dbReference type="EMBL" id="CP007057">
    <property type="protein sequence ID" value="AHG02012.1"/>
    <property type="molecule type" value="Genomic_DNA"/>
</dbReference>
<dbReference type="HOGENOM" id="CLU_118082_0_0_2"/>
<dbReference type="PATRIC" id="fig|797299.3.peg.3700"/>
<organism evidence="2 3">
    <name type="scientific">Halostagnicola larsenii XH-48</name>
    <dbReference type="NCBI Taxonomy" id="797299"/>
    <lineage>
        <taxon>Archaea</taxon>
        <taxon>Methanobacteriati</taxon>
        <taxon>Methanobacteriota</taxon>
        <taxon>Stenosarchaea group</taxon>
        <taxon>Halobacteria</taxon>
        <taxon>Halobacteriales</taxon>
        <taxon>Natrialbaceae</taxon>
        <taxon>Halostagnicola</taxon>
    </lineage>
</organism>
<keyword evidence="2" id="KW-0614">Plasmid</keyword>
<keyword evidence="3" id="KW-1185">Reference proteome</keyword>
<dbReference type="Pfam" id="PF00583">
    <property type="entry name" value="Acetyltransf_1"/>
    <property type="match status" value="1"/>
</dbReference>
<dbReference type="GeneID" id="25147360"/>
<protein>
    <recommendedName>
        <fullName evidence="1">N-acetyltransferase domain-containing protein</fullName>
    </recommendedName>
</protein>
<dbReference type="eggNOG" id="ENOG502N5QS">
    <property type="taxonomic scope" value="Archaea"/>
</dbReference>
<dbReference type="RefSeq" id="WP_049954820.1">
    <property type="nucleotide sequence ID" value="NZ_CP007057.1"/>
</dbReference>